<dbReference type="PANTHER" id="PTHR21485">
    <property type="entry name" value="HAD SUPERFAMILY MEMBERS CMAS AND KDSC"/>
    <property type="match status" value="1"/>
</dbReference>
<evidence type="ECO:0000313" key="1">
    <source>
        <dbReference type="EMBL" id="KKW47136.1"/>
    </source>
</evidence>
<dbReference type="AlphaFoldDB" id="A0A0G1YV73"/>
<reference evidence="1 2" key="1">
    <citation type="journal article" date="2015" name="Nature">
        <title>rRNA introns, odd ribosomes, and small enigmatic genomes across a large radiation of phyla.</title>
        <authorList>
            <person name="Brown C.T."/>
            <person name="Hug L.A."/>
            <person name="Thomas B.C."/>
            <person name="Sharon I."/>
            <person name="Castelle C.J."/>
            <person name="Singh A."/>
            <person name="Wilkins M.J."/>
            <person name="Williams K.H."/>
            <person name="Banfield J.F."/>
        </authorList>
    </citation>
    <scope>NUCLEOTIDE SEQUENCE [LARGE SCALE GENOMIC DNA]</scope>
</reference>
<dbReference type="CDD" id="cd02513">
    <property type="entry name" value="CMP-NeuAc_Synthase"/>
    <property type="match status" value="1"/>
</dbReference>
<keyword evidence="1" id="KW-0808">Transferase</keyword>
<dbReference type="InterPro" id="IPR003329">
    <property type="entry name" value="Cytidylyl_trans"/>
</dbReference>
<accession>A0A0G1YV73</accession>
<dbReference type="PATRIC" id="fig|1618672.3.peg.380"/>
<dbReference type="InterPro" id="IPR029044">
    <property type="entry name" value="Nucleotide-diphossugar_trans"/>
</dbReference>
<name>A0A0G1YV73_9BACT</name>
<dbReference type="EMBL" id="LCSD01000020">
    <property type="protein sequence ID" value="KKW47136.1"/>
    <property type="molecule type" value="Genomic_DNA"/>
</dbReference>
<sequence>MAGKSKEILAVIPARGGSKGIPKKNIRMFSGAPLLVHTIVHAIEASKEAPIGRIVVSTDSEEIASIAKEGGAEVPYLRPAELATGESRVVDAIIHLLGRLKASEGYEPSRVLLLQPTSPLRAPEDIKDSIELFEKSGADSLVSVTRTENVLMTMDAGNVLRFENPEMLSSPNRQELPQYYKFDGSMIYLVKTDVLLRERSFFAGKVVGYEIERWRAVDLDEPQDFVVGEILFKHQDEIRDAIKKFV</sequence>
<dbReference type="Pfam" id="PF02348">
    <property type="entry name" value="CTP_transf_3"/>
    <property type="match status" value="1"/>
</dbReference>
<dbReference type="InterPro" id="IPR050793">
    <property type="entry name" value="CMP-NeuNAc_synthase"/>
</dbReference>
<dbReference type="SUPFAM" id="SSF53448">
    <property type="entry name" value="Nucleotide-diphospho-sugar transferases"/>
    <property type="match status" value="1"/>
</dbReference>
<organism evidence="1 2">
    <name type="scientific">Candidatus Kaiserbacteria bacterium GW2011_GWA2_58_9</name>
    <dbReference type="NCBI Taxonomy" id="1618672"/>
    <lineage>
        <taxon>Bacteria</taxon>
        <taxon>Candidatus Kaiseribacteriota</taxon>
    </lineage>
</organism>
<dbReference type="PANTHER" id="PTHR21485:SF6">
    <property type="entry name" value="N-ACYLNEURAMINATE CYTIDYLYLTRANSFERASE-RELATED"/>
    <property type="match status" value="1"/>
</dbReference>
<dbReference type="Gene3D" id="3.90.550.10">
    <property type="entry name" value="Spore Coat Polysaccharide Biosynthesis Protein SpsA, Chain A"/>
    <property type="match status" value="1"/>
</dbReference>
<dbReference type="Proteomes" id="UP000034789">
    <property type="component" value="Unassembled WGS sequence"/>
</dbReference>
<dbReference type="GO" id="GO:0008781">
    <property type="term" value="F:N-acylneuraminate cytidylyltransferase activity"/>
    <property type="evidence" value="ECO:0007669"/>
    <property type="project" value="TreeGrafter"/>
</dbReference>
<keyword evidence="1" id="KW-0548">Nucleotidyltransferase</keyword>
<protein>
    <submittedName>
        <fullName evidence="1">N-acylneuraminate cytidylyltransferase</fullName>
    </submittedName>
</protein>
<gene>
    <name evidence="1" type="ORF">UY98_C0020G0006</name>
</gene>
<evidence type="ECO:0000313" key="2">
    <source>
        <dbReference type="Proteomes" id="UP000034789"/>
    </source>
</evidence>
<comment type="caution">
    <text evidence="1">The sequence shown here is derived from an EMBL/GenBank/DDBJ whole genome shotgun (WGS) entry which is preliminary data.</text>
</comment>
<proteinExistence type="predicted"/>